<sequence length="1075" mass="118977">MAAVLDLASMAGTVPNRQDIATPDLSSGSTAAAGSVRSPVPPDLRPGPRAHLLTRALQAALAALDPAALEVEALDPAEGPDLLARHLANAVRRALRDEERVDDQATTVNELLLAADRSDVDETLAMPPRMLRAIRAAGPLGGFADAPALPATPLGQSDLLVNAVGQPNIGSELKAELATADRVDLICAFVIWSGVVQLREALLGVIERGGDVRVITTTYMGATEKRAVDELVKIGARVKVALDARTTKLHAKAWLIERGADLTTAFIGSSNLSHTALFDGLEWNVRLAAQDAPHVIERVRATFESHWESEHFDSYDPAENGEALERALGEHERRSEGIALASFTGLDVRPYPHQQRMLEALSVERRRHDRHRNLVVAATGTGKTVVAAFDYEQIADAMGGRPSLLFVAHREQILRQSLATYRAVLSDPSFGELHAAGRRAHGRHVFAMIQSLQDVEAIDPTAYDVVVIDEFHHAKAPTYDRLLQHLDPQELLGLTATPERLDGKDVTDWFDGRIAVELRLWEAIDQGFLVPFQYFGVADGTDLRAVSWRRGAYAINELENLYTADDARVRLLLREVRRTVARPERMRALGFCVSVEHARFMARRFNQFGMPSEALSGDDPAQRRDEVLNRLRSGDLRCVFSVEVLGEGVDVPHVDCVLLLRPTESATVFTQQLGRGLRRAKGKSHLTVIDLIGQQHREFRFADRMSAIVDRRRGAIVDQVERGFPFLPAGCAIELDRQSSEMVLDNLRAIARSGRWKTLVEDLAGRPDDGDLRWYLEQTGRGVDDVYRASGKSWTAMRREAGRTTAMAADDAAEATLLRSVRRLRHVDDPERVAFYRSLLARPSPPRLTEFDARHQRLLRMLSWVLWGAGGGTFDSVDTAYEALWRERAVLQELDELLAAVDAASTTLATPSALDAAIPLTVHARYSRVEIVAALGHGDGVTPPSTREGVLWVASAASDVFFVDLHKAERDYSPTTMYRDYAINRELFHWESQSRQTPGQPTVERYIAHEARGTNVLLMVRERKRDALGEAAPFTFLGPVAYVRHEGERPVQFTWRLPRPMPEELFEAARSVAAA</sequence>
<dbReference type="GO" id="GO:0006793">
    <property type="term" value="P:phosphorus metabolic process"/>
    <property type="evidence" value="ECO:0007669"/>
    <property type="project" value="UniProtKB-ARBA"/>
</dbReference>
<feature type="domain" description="Helicase C-terminal" evidence="4">
    <location>
        <begin position="575"/>
        <end position="724"/>
    </location>
</feature>
<dbReference type="InterPro" id="IPR052511">
    <property type="entry name" value="ATP-dep_Helicase"/>
</dbReference>
<evidence type="ECO:0000256" key="1">
    <source>
        <dbReference type="SAM" id="MobiDB-lite"/>
    </source>
</evidence>
<evidence type="ECO:0000313" key="5">
    <source>
        <dbReference type="EMBL" id="UGS38492.1"/>
    </source>
</evidence>
<evidence type="ECO:0000259" key="4">
    <source>
        <dbReference type="PROSITE" id="PS51194"/>
    </source>
</evidence>
<protein>
    <recommendedName>
        <fullName evidence="7">DUF3427 domain-containing protein</fullName>
    </recommendedName>
</protein>
<evidence type="ECO:0000313" key="6">
    <source>
        <dbReference type="Proteomes" id="UP001162834"/>
    </source>
</evidence>
<feature type="domain" description="PLD phosphodiesterase" evidence="2">
    <location>
        <begin position="245"/>
        <end position="276"/>
    </location>
</feature>
<dbReference type="SUPFAM" id="SSF52540">
    <property type="entry name" value="P-loop containing nucleoside triphosphate hydrolases"/>
    <property type="match status" value="1"/>
</dbReference>
<dbReference type="REBASE" id="677258">
    <property type="entry name" value="Sba01661ORF4921P"/>
</dbReference>
<dbReference type="SMART" id="SM00487">
    <property type="entry name" value="DEXDc"/>
    <property type="match status" value="1"/>
</dbReference>
<dbReference type="InterPro" id="IPR001736">
    <property type="entry name" value="PLipase_D/transphosphatidylase"/>
</dbReference>
<dbReference type="PROSITE" id="PS51192">
    <property type="entry name" value="HELICASE_ATP_BIND_1"/>
    <property type="match status" value="1"/>
</dbReference>
<dbReference type="Pfam" id="PF04851">
    <property type="entry name" value="ResIII"/>
    <property type="match status" value="1"/>
</dbReference>
<organism evidence="5 6">
    <name type="scientific">Capillimicrobium parvum</name>
    <dbReference type="NCBI Taxonomy" id="2884022"/>
    <lineage>
        <taxon>Bacteria</taxon>
        <taxon>Bacillati</taxon>
        <taxon>Actinomycetota</taxon>
        <taxon>Thermoleophilia</taxon>
        <taxon>Solirubrobacterales</taxon>
        <taxon>Capillimicrobiaceae</taxon>
        <taxon>Capillimicrobium</taxon>
    </lineage>
</organism>
<dbReference type="InterPro" id="IPR027417">
    <property type="entry name" value="P-loop_NTPase"/>
</dbReference>
<evidence type="ECO:0000259" key="3">
    <source>
        <dbReference type="PROSITE" id="PS51192"/>
    </source>
</evidence>
<dbReference type="Pfam" id="PF00271">
    <property type="entry name" value="Helicase_C"/>
    <property type="match status" value="1"/>
</dbReference>
<keyword evidence="6" id="KW-1185">Reference proteome</keyword>
<dbReference type="GO" id="GO:0005524">
    <property type="term" value="F:ATP binding"/>
    <property type="evidence" value="ECO:0007669"/>
    <property type="project" value="InterPro"/>
</dbReference>
<dbReference type="CDD" id="cd18032">
    <property type="entry name" value="DEXHc_RE_I_III_res"/>
    <property type="match status" value="1"/>
</dbReference>
<dbReference type="InterPro" id="IPR014001">
    <property type="entry name" value="Helicase_ATP-bd"/>
</dbReference>
<dbReference type="GO" id="GO:0003677">
    <property type="term" value="F:DNA binding"/>
    <property type="evidence" value="ECO:0007669"/>
    <property type="project" value="InterPro"/>
</dbReference>
<name>A0A9E6Y1I9_9ACTN</name>
<dbReference type="Gene3D" id="3.30.870.10">
    <property type="entry name" value="Endonuclease Chain A"/>
    <property type="match status" value="1"/>
</dbReference>
<evidence type="ECO:0008006" key="7">
    <source>
        <dbReference type="Google" id="ProtNLM"/>
    </source>
</evidence>
<dbReference type="Pfam" id="PF13091">
    <property type="entry name" value="PLDc_2"/>
    <property type="match status" value="1"/>
</dbReference>
<dbReference type="EMBL" id="CP087164">
    <property type="protein sequence ID" value="UGS38492.1"/>
    <property type="molecule type" value="Genomic_DNA"/>
</dbReference>
<dbReference type="PANTHER" id="PTHR47962">
    <property type="entry name" value="ATP-DEPENDENT HELICASE LHR-RELATED-RELATED"/>
    <property type="match status" value="1"/>
</dbReference>
<dbReference type="SUPFAM" id="SSF56024">
    <property type="entry name" value="Phospholipase D/nuclease"/>
    <property type="match status" value="1"/>
</dbReference>
<dbReference type="CDD" id="cd18799">
    <property type="entry name" value="SF2_C_EcoAI-like"/>
    <property type="match status" value="1"/>
</dbReference>
<dbReference type="PANTHER" id="PTHR47962:SF7">
    <property type="entry name" value="MITOCHONDRIAL ATP-DEPENDENT HELICASE IRC3-RELATED"/>
    <property type="match status" value="1"/>
</dbReference>
<dbReference type="SMART" id="SM00490">
    <property type="entry name" value="HELICc"/>
    <property type="match status" value="1"/>
</dbReference>
<dbReference type="InterPro" id="IPR025202">
    <property type="entry name" value="PLD-like_dom"/>
</dbReference>
<dbReference type="KEGG" id="sbae:DSM104329_04921"/>
<feature type="region of interest" description="Disordered" evidence="1">
    <location>
        <begin position="17"/>
        <end position="45"/>
    </location>
</feature>
<accession>A0A9E6Y1I9</accession>
<dbReference type="AlphaFoldDB" id="A0A9E6Y1I9"/>
<dbReference type="PROSITE" id="PS51194">
    <property type="entry name" value="HELICASE_CTER"/>
    <property type="match status" value="1"/>
</dbReference>
<dbReference type="PROSITE" id="PS50035">
    <property type="entry name" value="PLD"/>
    <property type="match status" value="1"/>
</dbReference>
<dbReference type="Gene3D" id="3.40.50.300">
    <property type="entry name" value="P-loop containing nucleotide triphosphate hydrolases"/>
    <property type="match status" value="2"/>
</dbReference>
<dbReference type="Proteomes" id="UP001162834">
    <property type="component" value="Chromosome"/>
</dbReference>
<dbReference type="InterPro" id="IPR001650">
    <property type="entry name" value="Helicase_C-like"/>
</dbReference>
<reference evidence="5" key="1">
    <citation type="journal article" date="2022" name="Int. J. Syst. Evol. Microbiol.">
        <title>Pseudomonas aegrilactucae sp. nov. and Pseudomonas morbosilactucae sp. nov., pathogens causing bacterial rot of lettuce in Japan.</title>
        <authorList>
            <person name="Sawada H."/>
            <person name="Fujikawa T."/>
            <person name="Satou M."/>
        </authorList>
    </citation>
    <scope>NUCLEOTIDE SEQUENCE</scope>
    <source>
        <strain evidence="5">0166_1</strain>
    </source>
</reference>
<dbReference type="GO" id="GO:0016887">
    <property type="term" value="F:ATP hydrolysis activity"/>
    <property type="evidence" value="ECO:0007669"/>
    <property type="project" value="TreeGrafter"/>
</dbReference>
<gene>
    <name evidence="5" type="ORF">DSM104329_04921</name>
</gene>
<feature type="domain" description="Helicase ATP-binding" evidence="3">
    <location>
        <begin position="364"/>
        <end position="516"/>
    </location>
</feature>
<dbReference type="Pfam" id="PF11907">
    <property type="entry name" value="DUF3427"/>
    <property type="match status" value="1"/>
</dbReference>
<evidence type="ECO:0000259" key="2">
    <source>
        <dbReference type="PROSITE" id="PS50035"/>
    </source>
</evidence>
<dbReference type="InterPro" id="IPR021835">
    <property type="entry name" value="DUF3427"/>
</dbReference>
<proteinExistence type="predicted"/>
<dbReference type="InterPro" id="IPR006935">
    <property type="entry name" value="Helicase/UvrB_N"/>
</dbReference>